<dbReference type="GO" id="GO:0008081">
    <property type="term" value="F:phosphoric diester hydrolase activity"/>
    <property type="evidence" value="ECO:0007669"/>
    <property type="project" value="InterPro"/>
</dbReference>
<feature type="signal peptide" evidence="1">
    <location>
        <begin position="1"/>
        <end position="25"/>
    </location>
</feature>
<evidence type="ECO:0000313" key="3">
    <source>
        <dbReference type="EMBL" id="XAY05915.1"/>
    </source>
</evidence>
<evidence type="ECO:0000259" key="2">
    <source>
        <dbReference type="PROSITE" id="PS51704"/>
    </source>
</evidence>
<dbReference type="PROSITE" id="PS51704">
    <property type="entry name" value="GP_PDE"/>
    <property type="match status" value="1"/>
</dbReference>
<dbReference type="EMBL" id="CP114014">
    <property type="protein sequence ID" value="XAY05915.1"/>
    <property type="molecule type" value="Genomic_DNA"/>
</dbReference>
<dbReference type="SUPFAM" id="SSF51695">
    <property type="entry name" value="PLC-like phosphodiesterases"/>
    <property type="match status" value="1"/>
</dbReference>
<dbReference type="Gene3D" id="3.20.20.190">
    <property type="entry name" value="Phosphatidylinositol (PI) phosphodiesterase"/>
    <property type="match status" value="1"/>
</dbReference>
<keyword evidence="1" id="KW-0732">Signal</keyword>
<accession>A0AAU7AW47</accession>
<dbReference type="KEGG" id="parq:DSM112329_02775"/>
<proteinExistence type="predicted"/>
<dbReference type="PANTHER" id="PTHR46211:SF14">
    <property type="entry name" value="GLYCEROPHOSPHODIESTER PHOSPHODIESTERASE"/>
    <property type="match status" value="1"/>
</dbReference>
<sequence>MRRMPQRRLPALLTALVALGGTAVAVPRPAAGAPVIHAHRGGVLDDGVPVRPEDTLEAFRHTAAAYPDAWLELDAVVSRDGVPFVMHDSTLDRTTDCEGAVGERTAAAIDSCRVDVIGTAQTLAPLPPGAAPVRVPCLAEVLAFAREAGRPVNVEIKRIPGDPGYVPLDEAFATAVMRVVAAADLDPAKLIVQSFDPTNLETARRLLPGVQLSFLTLRAADAIGPAVASALGYQWVSPGGVPDAAYMAQARAAGLKVVPYTLNTTAEVRAAAAAGVDAIITDDVPVARRALGLPVPAVSAAVPSTSGAAGGTVGFPARTRRQVLARGGVAVALRSSGPPARATVQLRRGRVVVAAGTVRVAAAGTRRSLIRLTPAGRRVLRAARRPLKLQARVRVDGRRTVVRAITLR</sequence>
<organism evidence="3">
    <name type="scientific">Paraconexibacter sp. AEG42_29</name>
    <dbReference type="NCBI Taxonomy" id="2997339"/>
    <lineage>
        <taxon>Bacteria</taxon>
        <taxon>Bacillati</taxon>
        <taxon>Actinomycetota</taxon>
        <taxon>Thermoleophilia</taxon>
        <taxon>Solirubrobacterales</taxon>
        <taxon>Paraconexibacteraceae</taxon>
        <taxon>Paraconexibacter</taxon>
    </lineage>
</organism>
<dbReference type="InterPro" id="IPR030395">
    <property type="entry name" value="GP_PDE_dom"/>
</dbReference>
<feature type="domain" description="GP-PDE" evidence="2">
    <location>
        <begin position="34"/>
        <end position="291"/>
    </location>
</feature>
<gene>
    <name evidence="3" type="ORF">DSM112329_02775</name>
</gene>
<dbReference type="InterPro" id="IPR017946">
    <property type="entry name" value="PLC-like_Pdiesterase_TIM-brl"/>
</dbReference>
<feature type="chain" id="PRO_5043952474" evidence="1">
    <location>
        <begin position="26"/>
        <end position="408"/>
    </location>
</feature>
<name>A0AAU7AW47_9ACTN</name>
<evidence type="ECO:0000256" key="1">
    <source>
        <dbReference type="SAM" id="SignalP"/>
    </source>
</evidence>
<dbReference type="PANTHER" id="PTHR46211">
    <property type="entry name" value="GLYCEROPHOSPHORYL DIESTER PHOSPHODIESTERASE"/>
    <property type="match status" value="1"/>
</dbReference>
<dbReference type="AlphaFoldDB" id="A0AAU7AW47"/>
<protein>
    <submittedName>
        <fullName evidence="3">Tail fiber protein</fullName>
    </submittedName>
</protein>
<dbReference type="Pfam" id="PF03009">
    <property type="entry name" value="GDPD"/>
    <property type="match status" value="1"/>
</dbReference>
<dbReference type="GO" id="GO:0006629">
    <property type="term" value="P:lipid metabolic process"/>
    <property type="evidence" value="ECO:0007669"/>
    <property type="project" value="InterPro"/>
</dbReference>
<reference evidence="3" key="1">
    <citation type="submission" date="2022-12" db="EMBL/GenBank/DDBJ databases">
        <title>Paraconexibacter alkalitolerans sp. nov. and Baekduia alba sp. nov., isolated from soil and emended description of the genera Paraconexibacter (Chun et al., 2020) and Baekduia (An et al., 2020).</title>
        <authorList>
            <person name="Vieira S."/>
            <person name="Huber K.J."/>
            <person name="Geppert A."/>
            <person name="Wolf J."/>
            <person name="Neumann-Schaal M."/>
            <person name="Muesken M."/>
            <person name="Overmann J."/>
        </authorList>
    </citation>
    <scope>NUCLEOTIDE SEQUENCE</scope>
    <source>
        <strain evidence="3">AEG42_29</strain>
    </source>
</reference>